<protein>
    <recommendedName>
        <fullName evidence="3">FAM50A/XAP5 C-terminal domain-containing protein</fullName>
    </recommendedName>
</protein>
<dbReference type="EMBL" id="CAJOBF010001829">
    <property type="protein sequence ID" value="CAF3987253.1"/>
    <property type="molecule type" value="Genomic_DNA"/>
</dbReference>
<gene>
    <name evidence="4" type="ORF">UXM345_LOCUS15397</name>
</gene>
<dbReference type="InterPro" id="IPR007005">
    <property type="entry name" value="XAP5"/>
</dbReference>
<dbReference type="Proteomes" id="UP000663842">
    <property type="component" value="Unassembled WGS sequence"/>
</dbReference>
<accession>A0A819N208</accession>
<proteinExistence type="predicted"/>
<name>A0A819N208_9BILA</name>
<evidence type="ECO:0000313" key="5">
    <source>
        <dbReference type="Proteomes" id="UP000663842"/>
    </source>
</evidence>
<organism evidence="4 5">
    <name type="scientific">Rotaria magnacalcarata</name>
    <dbReference type="NCBI Taxonomy" id="392030"/>
    <lineage>
        <taxon>Eukaryota</taxon>
        <taxon>Metazoa</taxon>
        <taxon>Spiralia</taxon>
        <taxon>Gnathifera</taxon>
        <taxon>Rotifera</taxon>
        <taxon>Eurotatoria</taxon>
        <taxon>Bdelloidea</taxon>
        <taxon>Philodinida</taxon>
        <taxon>Philodinidae</taxon>
        <taxon>Rotaria</taxon>
    </lineage>
</organism>
<feature type="region of interest" description="Disordered" evidence="2">
    <location>
        <begin position="773"/>
        <end position="830"/>
    </location>
</feature>
<feature type="compositionally biased region" description="Basic residues" evidence="2">
    <location>
        <begin position="361"/>
        <end position="373"/>
    </location>
</feature>
<dbReference type="GO" id="GO:0005634">
    <property type="term" value="C:nucleus"/>
    <property type="evidence" value="ECO:0007669"/>
    <property type="project" value="InterPro"/>
</dbReference>
<evidence type="ECO:0000259" key="3">
    <source>
        <dbReference type="Pfam" id="PF04921"/>
    </source>
</evidence>
<comment type="caution">
    <text evidence="4">The sequence shown here is derived from an EMBL/GenBank/DDBJ whole genome shotgun (WGS) entry which is preliminary data.</text>
</comment>
<feature type="compositionally biased region" description="Basic and acidic residues" evidence="2">
    <location>
        <begin position="350"/>
        <end position="360"/>
    </location>
</feature>
<dbReference type="AlphaFoldDB" id="A0A819N208"/>
<evidence type="ECO:0000256" key="2">
    <source>
        <dbReference type="SAM" id="MobiDB-lite"/>
    </source>
</evidence>
<dbReference type="InterPro" id="IPR048337">
    <property type="entry name" value="FAM50A/XAP5_C"/>
</dbReference>
<feature type="compositionally biased region" description="Acidic residues" evidence="2">
    <location>
        <begin position="773"/>
        <end position="782"/>
    </location>
</feature>
<dbReference type="PANTHER" id="PTHR12722:SF0">
    <property type="entry name" value="PROTEIN FAM50A"/>
    <property type="match status" value="1"/>
</dbReference>
<dbReference type="Pfam" id="PF04921">
    <property type="entry name" value="XAP5"/>
    <property type="match status" value="1"/>
</dbReference>
<reference evidence="4" key="1">
    <citation type="submission" date="2021-02" db="EMBL/GenBank/DDBJ databases">
        <authorList>
            <person name="Nowell W R."/>
        </authorList>
    </citation>
    <scope>NUCLEOTIDE SEQUENCE</scope>
</reference>
<evidence type="ECO:0000256" key="1">
    <source>
        <dbReference type="SAM" id="Coils"/>
    </source>
</evidence>
<feature type="domain" description="FAM50A/XAP5 C-terminal" evidence="3">
    <location>
        <begin position="887"/>
        <end position="1055"/>
    </location>
</feature>
<feature type="coiled-coil region" evidence="1">
    <location>
        <begin position="665"/>
        <end position="698"/>
    </location>
</feature>
<sequence length="1066" mass="124731">MKLTQKTLFQCFDKSERQPTVNSNDSDEDIIECEPEIKLSDKRSSNQVSRSDFLIPVHVRQEDDLSKDECISSLLNSWKLIDSNDDLLSKHSQDFYRICPTSNNSNETSSPKLQFIQISSIERQMELFEEYIKDDESSCYVQSNINWRVMLQCLQEYRKKAIEQNQYEQLPWTEIYRPRNSKTYLGNHTKQIRRLNEWFFHWTNKLRNKPSKKISRKGRKRTRDYDDNSDEDFINGSNLIYHDRCQIKQEYPQIIFIHGCGTTSLVHALAEQHNFQVTEINGTQSRARTSLIKQLEQVTSQHCLSLKRCSSDTIIPQEDQFRASIPLPVKKKAKHERGTIMSFFNTKQAENNDDHKENKSRSRSKSTKKTKQSKIKEDEPTSTPTNLVSSVRVEKTSLILVDEIETLTTDDNFWSCLKKILETAKKPIILTSNSRSNPDDAIFNLSKIGDYEMVHLETNEPKLIYCFLRLILLVEMLEIPSFDELTSLCQSCSYDLRRCLLTLQFLAQSSTIEKTSISKTAINNTKPKLQSSRVFDAMHYSYLGEQWNEPMLKTYFDNLTTKYTSEYEQYHKLLANQNKNDSKRIELYDTFRVFMQEQELDNITDRSALYLDYRPYIRQICQSEQIRANESYSRGRLRHGLGFRGYYLHKIMAFFPGATKDQMRADQLLKRRQQEHEQMEMKKKKIEEENRMQAIEEKFKAHYDAVEQMLKTDTVGLVSLDEMKKKQEEMISAREQQLAREKEAKLSESMRNKLNNRKDLGAHQRPNKLSFADEWDEEEEEEHVNNEPTIKEQPIKNEEPIISDDNSLSNDVPKTEDADSNGSIIEQGPSAAELDRLVAASRKKRLGKNPDVDTSFLPDRDREEEERILREKLRQEWVEKQQKLKNEEVDLVFSYWDGSGHRRSIRVKKRMTIQMFLTKALEILRRENIFNELKSVSVDQLIFVKDDVILPHHYSFYDFIVTRARGRTGLLFTFTEPLKPNAIVEVPATATTSTGTNVIEPPSSPTAAATNEITSAGQAISHAGKICLRAWYERNKHIFPSCRWEPFDPEKRWNAHEQPKNRFCVK</sequence>
<feature type="region of interest" description="Disordered" evidence="2">
    <location>
        <begin position="342"/>
        <end position="387"/>
    </location>
</feature>
<keyword evidence="1" id="KW-0175">Coiled coil</keyword>
<dbReference type="SUPFAM" id="SSF52540">
    <property type="entry name" value="P-loop containing nucleoside triphosphate hydrolases"/>
    <property type="match status" value="1"/>
</dbReference>
<evidence type="ECO:0000313" key="4">
    <source>
        <dbReference type="EMBL" id="CAF3987253.1"/>
    </source>
</evidence>
<feature type="compositionally biased region" description="Basic and acidic residues" evidence="2">
    <location>
        <begin position="783"/>
        <end position="799"/>
    </location>
</feature>
<dbReference type="Gene3D" id="3.40.50.300">
    <property type="entry name" value="P-loop containing nucleotide triphosphate hydrolases"/>
    <property type="match status" value="1"/>
</dbReference>
<dbReference type="InterPro" id="IPR027417">
    <property type="entry name" value="P-loop_NTPase"/>
</dbReference>
<dbReference type="PANTHER" id="PTHR12722">
    <property type="entry name" value="XAP-5 PROTEIN-RELATED"/>
    <property type="match status" value="1"/>
</dbReference>
<dbReference type="GO" id="GO:0006325">
    <property type="term" value="P:chromatin organization"/>
    <property type="evidence" value="ECO:0007669"/>
    <property type="project" value="TreeGrafter"/>
</dbReference>